<evidence type="ECO:0000313" key="1">
    <source>
        <dbReference type="EMBL" id="PQO40134.1"/>
    </source>
</evidence>
<evidence type="ECO:0000313" key="2">
    <source>
        <dbReference type="EMBL" id="PQO43596.1"/>
    </source>
</evidence>
<dbReference type="Proteomes" id="UP000237819">
    <property type="component" value="Unassembled WGS sequence"/>
</dbReference>
<sequence>MTHPVDPNALAFLVGQPCWGIVGGAGTGSMISLRLGQKIPRDVPLTNDKLSREIRENDAEFEACLFCCSWRLVSPAAIVCSGAWSSNEPDGPMLAGLAQLQQQKISEIKLTPETLDLSLTFENGLRLDVFNDYPAESPDHTAFWIETPNSRFLITGFRFDVETRADSG</sequence>
<name>A0A2S8G7L0_9BACT</name>
<dbReference type="AlphaFoldDB" id="A0A2S8G7L0"/>
<dbReference type="EMBL" id="PUIB01000009">
    <property type="protein sequence ID" value="PQO40134.1"/>
    <property type="molecule type" value="Genomic_DNA"/>
</dbReference>
<organism evidence="1 4">
    <name type="scientific">Blastopirellula marina</name>
    <dbReference type="NCBI Taxonomy" id="124"/>
    <lineage>
        <taxon>Bacteria</taxon>
        <taxon>Pseudomonadati</taxon>
        <taxon>Planctomycetota</taxon>
        <taxon>Planctomycetia</taxon>
        <taxon>Pirellulales</taxon>
        <taxon>Pirellulaceae</taxon>
        <taxon>Blastopirellula</taxon>
    </lineage>
</organism>
<dbReference type="OrthoDB" id="1431610at2"/>
<reference evidence="3 4" key="1">
    <citation type="submission" date="2018-02" db="EMBL/GenBank/DDBJ databases">
        <title>Comparative genomes isolates from brazilian mangrove.</title>
        <authorList>
            <person name="Araujo J.E."/>
            <person name="Taketani R.G."/>
            <person name="Silva M.C.P."/>
            <person name="Loureco M.V."/>
            <person name="Andreote F.D."/>
        </authorList>
    </citation>
    <scope>NUCLEOTIDE SEQUENCE [LARGE SCALE GENOMIC DNA]</scope>
    <source>
        <strain evidence="1 4">NAP PRIS-MGV</strain>
        <strain evidence="2 3">Nap-Phe MGV</strain>
    </source>
</reference>
<dbReference type="RefSeq" id="WP_105337881.1">
    <property type="nucleotide sequence ID" value="NZ_PUHZ01000023.1"/>
</dbReference>
<accession>A0A2S8G7L0</accession>
<dbReference type="Proteomes" id="UP000239388">
    <property type="component" value="Unassembled WGS sequence"/>
</dbReference>
<proteinExistence type="predicted"/>
<evidence type="ECO:0000313" key="3">
    <source>
        <dbReference type="Proteomes" id="UP000237819"/>
    </source>
</evidence>
<comment type="caution">
    <text evidence="1">The sequence shown here is derived from an EMBL/GenBank/DDBJ whole genome shotgun (WGS) entry which is preliminary data.</text>
</comment>
<dbReference type="EMBL" id="PUHZ01000023">
    <property type="protein sequence ID" value="PQO43596.1"/>
    <property type="molecule type" value="Genomic_DNA"/>
</dbReference>
<protein>
    <submittedName>
        <fullName evidence="1">Uncharacterized protein</fullName>
    </submittedName>
</protein>
<evidence type="ECO:0000313" key="4">
    <source>
        <dbReference type="Proteomes" id="UP000239388"/>
    </source>
</evidence>
<gene>
    <name evidence="2" type="ORF">C5Y93_23390</name>
    <name evidence="1" type="ORF">C5Y98_05880</name>
</gene>